<dbReference type="InterPro" id="IPR040134">
    <property type="entry name" value="PSMD12/CSN4"/>
</dbReference>
<proteinExistence type="inferred from homology"/>
<reference evidence="10" key="1">
    <citation type="submission" date="2022-10" db="EMBL/GenBank/DDBJ databases">
        <authorList>
            <person name="Chen Y."/>
            <person name="Dougan E. K."/>
            <person name="Chan C."/>
            <person name="Rhodes N."/>
            <person name="Thang M."/>
        </authorList>
    </citation>
    <scope>NUCLEOTIDE SEQUENCE</scope>
</reference>
<evidence type="ECO:0000313" key="10">
    <source>
        <dbReference type="EMBL" id="CAI3981450.1"/>
    </source>
</evidence>
<dbReference type="GO" id="GO:0008180">
    <property type="term" value="C:COP9 signalosome"/>
    <property type="evidence" value="ECO:0007669"/>
    <property type="project" value="UniProtKB-KW"/>
</dbReference>
<dbReference type="SMART" id="SM00088">
    <property type="entry name" value="PINT"/>
    <property type="match status" value="1"/>
</dbReference>
<comment type="similarity">
    <text evidence="3">Belongs to the CSN4 family.</text>
</comment>
<evidence type="ECO:0000256" key="6">
    <source>
        <dbReference type="ARBA" id="ARBA00022790"/>
    </source>
</evidence>
<dbReference type="Pfam" id="PF22241">
    <property type="entry name" value="PSMD12-CSN4_N"/>
    <property type="match status" value="1"/>
</dbReference>
<evidence type="ECO:0000256" key="5">
    <source>
        <dbReference type="ARBA" id="ARBA00022490"/>
    </source>
</evidence>
<keyword evidence="8" id="KW-0812">Transmembrane</keyword>
<dbReference type="InterPro" id="IPR036390">
    <property type="entry name" value="WH_DNA-bd_sf"/>
</dbReference>
<gene>
    <name evidence="10" type="ORF">C1SCF055_LOCUS9233</name>
</gene>
<dbReference type="EMBL" id="CAMXCT030000635">
    <property type="protein sequence ID" value="CAL4768762.1"/>
    <property type="molecule type" value="Genomic_DNA"/>
</dbReference>
<dbReference type="EMBL" id="CAMXCT010000635">
    <property type="protein sequence ID" value="CAI3981450.1"/>
    <property type="molecule type" value="Genomic_DNA"/>
</dbReference>
<dbReference type="Pfam" id="PF01399">
    <property type="entry name" value="PCI"/>
    <property type="match status" value="1"/>
</dbReference>
<keyword evidence="5" id="KW-0963">Cytoplasm</keyword>
<evidence type="ECO:0000256" key="1">
    <source>
        <dbReference type="ARBA" id="ARBA00004123"/>
    </source>
</evidence>
<dbReference type="PANTHER" id="PTHR10855">
    <property type="entry name" value="26S PROTEASOME NON-ATPASE REGULATORY SUBUNIT 12/COP9 SIGNALOSOME COMPLEX SUBUNIT 4"/>
    <property type="match status" value="1"/>
</dbReference>
<dbReference type="PROSITE" id="PS50250">
    <property type="entry name" value="PCI"/>
    <property type="match status" value="1"/>
</dbReference>
<evidence type="ECO:0000256" key="3">
    <source>
        <dbReference type="ARBA" id="ARBA00010417"/>
    </source>
</evidence>
<protein>
    <recommendedName>
        <fullName evidence="4">COP9 signalosome complex subunit 4</fullName>
    </recommendedName>
</protein>
<feature type="transmembrane region" description="Helical" evidence="8">
    <location>
        <begin position="254"/>
        <end position="277"/>
    </location>
</feature>
<organism evidence="10">
    <name type="scientific">Cladocopium goreaui</name>
    <dbReference type="NCBI Taxonomy" id="2562237"/>
    <lineage>
        <taxon>Eukaryota</taxon>
        <taxon>Sar</taxon>
        <taxon>Alveolata</taxon>
        <taxon>Dinophyceae</taxon>
        <taxon>Suessiales</taxon>
        <taxon>Symbiodiniaceae</taxon>
        <taxon>Cladocopium</taxon>
    </lineage>
</organism>
<dbReference type="EMBL" id="CAMXCT020000635">
    <property type="protein sequence ID" value="CAL1134825.1"/>
    <property type="molecule type" value="Genomic_DNA"/>
</dbReference>
<evidence type="ECO:0000256" key="8">
    <source>
        <dbReference type="SAM" id="Phobius"/>
    </source>
</evidence>
<accession>A0A9P1BXR2</accession>
<dbReference type="OrthoDB" id="310863at2759"/>
<keyword evidence="6" id="KW-0736">Signalosome</keyword>
<sequence>MLHLADLPKAQVTLPCRVNSCTAELCGAAWETTTIKRKGMSGNGMFQLMSGIVGSTGDATGRMEKFTELVRSLVDQHDVQQLKDLVDCMLAEESSFALFARPVLQQVAEKMEKLKNSELKELARHTLDRLRGRVVSFEEEDFVMRELLSEVFQAEGDWAEAAKCLAAINLESGTRCRTPLQKAEKYVKIAELYLEDDDPVAADTFCSRAAMVMHEVNDTPLLLRYRVCHVLVATAVPAALAETVVVVAPAAAAAIVALAAAAAIVAAAAIAAAVVGVDAVVVDVEEGPVEQTIRKGKGKGKRAPNAEHCLPPIHPEVEALCKKFAIEEKIMRRLDDVMRTREDSFETDLKALYEVCESAKKPSGSLMVKIGELERGCFTGADKLDQCMLTFRSKYKLDDRALARFVEVCHPRSQKLDDIRQMEKYLKNAPNPSQVVIPLLMRIEKEGRLPSPERTKDKDKERIGLESVNRAPDHAQADLLQLLKCAVTCAILAPAGPQRSRILASLCKDERIRAVEHFEILQKMFMERLIRGSEVHKFEDGLLPHQKATGPDGSTVLERAVLQHNVLAASRVYKNMRLPQLGHLLEVSPEHAEKIAAKMIAEKRLAGFIDQKSGVIHFEGTEIVDHRLAKFCHFVLSVICIYTLYNIFAYI</sequence>
<evidence type="ECO:0000259" key="9">
    <source>
        <dbReference type="PROSITE" id="PS50250"/>
    </source>
</evidence>
<name>A0A9P1BXR2_9DINO</name>
<evidence type="ECO:0000256" key="7">
    <source>
        <dbReference type="ARBA" id="ARBA00023242"/>
    </source>
</evidence>
<comment type="subcellular location">
    <subcellularLocation>
        <location evidence="2">Cytoplasm</location>
    </subcellularLocation>
    <subcellularLocation>
        <location evidence="1">Nucleus</location>
    </subcellularLocation>
</comment>
<dbReference type="SUPFAM" id="SSF46785">
    <property type="entry name" value="Winged helix' DNA-binding domain"/>
    <property type="match status" value="1"/>
</dbReference>
<dbReference type="InterPro" id="IPR000717">
    <property type="entry name" value="PCI_dom"/>
</dbReference>
<dbReference type="Gene3D" id="1.10.10.10">
    <property type="entry name" value="Winged helix-like DNA-binding domain superfamily/Winged helix DNA-binding domain"/>
    <property type="match status" value="1"/>
</dbReference>
<evidence type="ECO:0000256" key="4">
    <source>
        <dbReference type="ARBA" id="ARBA00014881"/>
    </source>
</evidence>
<dbReference type="InterPro" id="IPR054559">
    <property type="entry name" value="PSMD12-CSN4-like_N"/>
</dbReference>
<reference evidence="11 12" key="2">
    <citation type="submission" date="2024-05" db="EMBL/GenBank/DDBJ databases">
        <authorList>
            <person name="Chen Y."/>
            <person name="Shah S."/>
            <person name="Dougan E. K."/>
            <person name="Thang M."/>
            <person name="Chan C."/>
        </authorList>
    </citation>
    <scope>NUCLEOTIDE SEQUENCE [LARGE SCALE GENOMIC DNA]</scope>
</reference>
<keyword evidence="7" id="KW-0539">Nucleus</keyword>
<comment type="caution">
    <text evidence="10">The sequence shown here is derived from an EMBL/GenBank/DDBJ whole genome shotgun (WGS) entry which is preliminary data.</text>
</comment>
<keyword evidence="8" id="KW-0472">Membrane</keyword>
<evidence type="ECO:0000313" key="11">
    <source>
        <dbReference type="EMBL" id="CAL4768762.1"/>
    </source>
</evidence>
<dbReference type="GO" id="GO:0005829">
    <property type="term" value="C:cytosol"/>
    <property type="evidence" value="ECO:0007669"/>
    <property type="project" value="TreeGrafter"/>
</dbReference>
<dbReference type="InterPro" id="IPR036388">
    <property type="entry name" value="WH-like_DNA-bd_sf"/>
</dbReference>
<keyword evidence="8" id="KW-1133">Transmembrane helix</keyword>
<feature type="domain" description="PCI" evidence="9">
    <location>
        <begin position="454"/>
        <end position="623"/>
    </location>
</feature>
<dbReference type="Proteomes" id="UP001152797">
    <property type="component" value="Unassembled WGS sequence"/>
</dbReference>
<dbReference type="PANTHER" id="PTHR10855:SF2">
    <property type="entry name" value="COP9 SIGNALOSOME COMPLEX SUBUNIT 4"/>
    <property type="match status" value="1"/>
</dbReference>
<feature type="transmembrane region" description="Helical" evidence="8">
    <location>
        <begin position="227"/>
        <end position="248"/>
    </location>
</feature>
<evidence type="ECO:0000256" key="2">
    <source>
        <dbReference type="ARBA" id="ARBA00004496"/>
    </source>
</evidence>
<evidence type="ECO:0000313" key="12">
    <source>
        <dbReference type="Proteomes" id="UP001152797"/>
    </source>
</evidence>
<keyword evidence="12" id="KW-1185">Reference proteome</keyword>
<dbReference type="AlphaFoldDB" id="A0A9P1BXR2"/>